<evidence type="ECO:0000313" key="4">
    <source>
        <dbReference type="EMBL" id="MPV85322.1"/>
    </source>
</evidence>
<keyword evidence="1" id="KW-0479">Metal-binding</keyword>
<comment type="caution">
    <text evidence="4">The sequence shown here is derived from an EMBL/GenBank/DDBJ whole genome shotgun (WGS) entry which is preliminary data.</text>
</comment>
<proteinExistence type="predicted"/>
<name>A0A6N7ES49_9GAMM</name>
<dbReference type="GO" id="GO:0016818">
    <property type="term" value="F:hydrolase activity, acting on acid anhydrides, in phosphorus-containing anhydrides"/>
    <property type="evidence" value="ECO:0007669"/>
    <property type="project" value="InterPro"/>
</dbReference>
<dbReference type="Pfam" id="PF08797">
    <property type="entry name" value="HIRAN"/>
    <property type="match status" value="1"/>
</dbReference>
<dbReference type="AlphaFoldDB" id="A0A6N7ES49"/>
<evidence type="ECO:0000256" key="2">
    <source>
        <dbReference type="ARBA" id="ARBA00022801"/>
    </source>
</evidence>
<keyword evidence="5" id="KW-1185">Reference proteome</keyword>
<dbReference type="GO" id="GO:0008270">
    <property type="term" value="F:zinc ion binding"/>
    <property type="evidence" value="ECO:0007669"/>
    <property type="project" value="InterPro"/>
</dbReference>
<dbReference type="Gene3D" id="3.30.70.2330">
    <property type="match status" value="1"/>
</dbReference>
<sequence length="124" mass="14650">MRRHWLTAFWYYISGKKRPREVILLTCQIHGSRYYRALALIQSEQLFVGQALRLRREPSNEFDTHAIEVLTANRQKLGYIPKKHNRVIAALMDQRVPVFAHIDYILTTAYEPITVTIYMARPSF</sequence>
<evidence type="ECO:0000313" key="5">
    <source>
        <dbReference type="Proteomes" id="UP000471298"/>
    </source>
</evidence>
<feature type="domain" description="HIRAN" evidence="3">
    <location>
        <begin position="22"/>
        <end position="121"/>
    </location>
</feature>
<dbReference type="RefSeq" id="WP_152808455.1">
    <property type="nucleotide sequence ID" value="NZ_WHNW01000001.1"/>
</dbReference>
<organism evidence="4 5">
    <name type="scientific">Ostreibacterium oceani</name>
    <dbReference type="NCBI Taxonomy" id="2654998"/>
    <lineage>
        <taxon>Bacteria</taxon>
        <taxon>Pseudomonadati</taxon>
        <taxon>Pseudomonadota</taxon>
        <taxon>Gammaproteobacteria</taxon>
        <taxon>Cardiobacteriales</taxon>
        <taxon>Ostreibacteriaceae</taxon>
        <taxon>Ostreibacterium</taxon>
    </lineage>
</organism>
<gene>
    <name evidence="4" type="ORF">GCU85_01065</name>
</gene>
<evidence type="ECO:0000256" key="1">
    <source>
        <dbReference type="ARBA" id="ARBA00022723"/>
    </source>
</evidence>
<dbReference type="Proteomes" id="UP000471298">
    <property type="component" value="Unassembled WGS sequence"/>
</dbReference>
<dbReference type="InterPro" id="IPR014905">
    <property type="entry name" value="HIRAN"/>
</dbReference>
<protein>
    <recommendedName>
        <fullName evidence="3">HIRAN domain-containing protein</fullName>
    </recommendedName>
</protein>
<accession>A0A6N7ES49</accession>
<evidence type="ECO:0000259" key="3">
    <source>
        <dbReference type="SMART" id="SM00910"/>
    </source>
</evidence>
<reference evidence="4 5" key="1">
    <citation type="submission" date="2019-10" db="EMBL/GenBank/DDBJ databases">
        <title>Cardiobacteriales fam. a chemoheterotrophic member of the order Cardiobacteriales, and proposal of Cardiobacteriales fam. nov.</title>
        <authorList>
            <person name="Wang C."/>
        </authorList>
    </citation>
    <scope>NUCLEOTIDE SEQUENCE [LARGE SCALE GENOMIC DNA]</scope>
    <source>
        <strain evidence="4 5">ML27</strain>
    </source>
</reference>
<dbReference type="GO" id="GO:0003676">
    <property type="term" value="F:nucleic acid binding"/>
    <property type="evidence" value="ECO:0007669"/>
    <property type="project" value="InterPro"/>
</dbReference>
<dbReference type="InParanoid" id="A0A6N7ES49"/>
<keyword evidence="2" id="KW-0378">Hydrolase</keyword>
<dbReference type="SMART" id="SM00910">
    <property type="entry name" value="HIRAN"/>
    <property type="match status" value="1"/>
</dbReference>
<dbReference type="EMBL" id="WHNW01000001">
    <property type="protein sequence ID" value="MPV85322.1"/>
    <property type="molecule type" value="Genomic_DNA"/>
</dbReference>